<dbReference type="Proteomes" id="UP000230595">
    <property type="component" value="Unassembled WGS sequence"/>
</dbReference>
<dbReference type="HAMAP" id="MF_01454">
    <property type="entry name" value="GTPase_Obg"/>
    <property type="match status" value="1"/>
</dbReference>
<dbReference type="Gene3D" id="3.40.50.300">
    <property type="entry name" value="P-loop containing nucleotide triphosphate hydrolases"/>
    <property type="match status" value="1"/>
</dbReference>
<evidence type="ECO:0000256" key="4">
    <source>
        <dbReference type="ARBA" id="ARBA00022801"/>
    </source>
</evidence>
<keyword evidence="5 7" id="KW-0460">Magnesium</keyword>
<organism evidence="10 11">
    <name type="scientific">Candidatus Wolfebacteria bacterium CG02_land_8_20_14_3_00_37_12</name>
    <dbReference type="NCBI Taxonomy" id="1975066"/>
    <lineage>
        <taxon>Bacteria</taxon>
        <taxon>Candidatus Wolfeibacteriota</taxon>
    </lineage>
</organism>
<comment type="function">
    <text evidence="7">An essential GTPase which binds GTP, GDP and possibly (p)ppGpp with moderate affinity, with high nucleotide exchange rates and a fairly low GTP hydrolysis rate. Plays a role in control of the cell cycle, stress response, ribosome biogenesis and in those bacteria that undergo differentiation, in morphogenesis control.</text>
</comment>
<gene>
    <name evidence="7" type="primary">obg</name>
    <name evidence="10" type="ORF">COS33_01025</name>
</gene>
<proteinExistence type="inferred from homology"/>
<feature type="binding site" evidence="7">
    <location>
        <position position="198"/>
    </location>
    <ligand>
        <name>Mg(2+)</name>
        <dbReference type="ChEBI" id="CHEBI:18420"/>
    </ligand>
</feature>
<dbReference type="SUPFAM" id="SSF52540">
    <property type="entry name" value="P-loop containing nucleoside triphosphate hydrolases"/>
    <property type="match status" value="1"/>
</dbReference>
<dbReference type="GO" id="GO:0042254">
    <property type="term" value="P:ribosome biogenesis"/>
    <property type="evidence" value="ECO:0007669"/>
    <property type="project" value="UniProtKB-UniRule"/>
</dbReference>
<dbReference type="AlphaFoldDB" id="A0A2M7CQE5"/>
<evidence type="ECO:0000256" key="2">
    <source>
        <dbReference type="ARBA" id="ARBA00022490"/>
    </source>
</evidence>
<dbReference type="InterPro" id="IPR005225">
    <property type="entry name" value="Small_GTP-bd"/>
</dbReference>
<evidence type="ECO:0000256" key="1">
    <source>
        <dbReference type="ARBA" id="ARBA00007699"/>
    </source>
</evidence>
<dbReference type="NCBIfam" id="TIGR00231">
    <property type="entry name" value="small_GTP"/>
    <property type="match status" value="1"/>
</dbReference>
<dbReference type="InterPro" id="IPR045086">
    <property type="entry name" value="OBG_GTPase"/>
</dbReference>
<dbReference type="GO" id="GO:0005737">
    <property type="term" value="C:cytoplasm"/>
    <property type="evidence" value="ECO:0007669"/>
    <property type="project" value="UniProtKB-SubCell"/>
</dbReference>
<keyword evidence="6 7" id="KW-0342">GTP-binding</keyword>
<feature type="binding site" evidence="7">
    <location>
        <begin position="332"/>
        <end position="334"/>
    </location>
    <ligand>
        <name>GTP</name>
        <dbReference type="ChEBI" id="CHEBI:37565"/>
    </ligand>
</feature>
<comment type="caution">
    <text evidence="10">The sequence shown here is derived from an EMBL/GenBank/DDBJ whole genome shotgun (WGS) entry which is preliminary data.</text>
</comment>
<dbReference type="PANTHER" id="PTHR11702:SF31">
    <property type="entry name" value="MITOCHONDRIAL RIBOSOME-ASSOCIATED GTPASE 2"/>
    <property type="match status" value="1"/>
</dbReference>
<feature type="binding site" evidence="7">
    <location>
        <begin position="191"/>
        <end position="198"/>
    </location>
    <ligand>
        <name>GTP</name>
        <dbReference type="ChEBI" id="CHEBI:37565"/>
    </ligand>
</feature>
<name>A0A2M7CQE5_9BACT</name>
<feature type="binding site" evidence="7">
    <location>
        <position position="218"/>
    </location>
    <ligand>
        <name>Mg(2+)</name>
        <dbReference type="ChEBI" id="CHEBI:18420"/>
    </ligand>
</feature>
<feature type="domain" description="Obg" evidence="9">
    <location>
        <begin position="29"/>
        <end position="184"/>
    </location>
</feature>
<dbReference type="InterPro" id="IPR027417">
    <property type="entry name" value="P-loop_NTPase"/>
</dbReference>
<comment type="subcellular location">
    <subcellularLocation>
        <location evidence="7">Cytoplasm</location>
    </subcellularLocation>
</comment>
<dbReference type="GO" id="GO:0000287">
    <property type="term" value="F:magnesium ion binding"/>
    <property type="evidence" value="ECO:0007669"/>
    <property type="project" value="InterPro"/>
</dbReference>
<sequence length="358" mass="38652">MSASAKCAVMNASTENANAFANKDININLMLIDDVKIKVSSGNGGKGAVAFNKNMMSLGPVGGSGGNGGSVFVIGVSDISALNQFRARKEFKAESGLDGRSQFRDGQDGKDLILKLPVGTVIHNLTTGVDTSVEKINEKIFIAKGGLGGKGNFHFRSAKNTSPTKFQSGIPGENFELRLELKLIADIGFVGLPNAGKSSMLNTLTNAQSKVANYPFTTLEPNLGVYYELILADIPGIIEGSSSGRGLGIKFLRHIERTRILFHFISSESTDPVKDYKIIRKELDAYNKELLAKPEYLFLTKSDIVSADSGEKSLVKKLKELKKIQPNAIAVSILDSESIKKIEKILNDIKSEKIRPIA</sequence>
<evidence type="ECO:0000256" key="5">
    <source>
        <dbReference type="ARBA" id="ARBA00022842"/>
    </source>
</evidence>
<comment type="similarity">
    <text evidence="1 7">Belongs to the TRAFAC class OBG-HflX-like GTPase superfamily. OBG GTPase family.</text>
</comment>
<keyword evidence="4 7" id="KW-0378">Hydrolase</keyword>
<dbReference type="Gene3D" id="2.70.210.12">
    <property type="entry name" value="GTP1/OBG domain"/>
    <property type="match status" value="1"/>
</dbReference>
<evidence type="ECO:0000256" key="6">
    <source>
        <dbReference type="ARBA" id="ARBA00023134"/>
    </source>
</evidence>
<evidence type="ECO:0000259" key="8">
    <source>
        <dbReference type="PROSITE" id="PS51710"/>
    </source>
</evidence>
<dbReference type="InterPro" id="IPR006073">
    <property type="entry name" value="GTP-bd"/>
</dbReference>
<evidence type="ECO:0000256" key="7">
    <source>
        <dbReference type="HAMAP-Rule" id="MF_01454"/>
    </source>
</evidence>
<dbReference type="EC" id="3.6.5.-" evidence="7"/>
<dbReference type="GO" id="GO:0005525">
    <property type="term" value="F:GTP binding"/>
    <property type="evidence" value="ECO:0007669"/>
    <property type="project" value="UniProtKB-UniRule"/>
</dbReference>
<keyword evidence="3 7" id="KW-0547">Nucleotide-binding</keyword>
<dbReference type="GO" id="GO:0003924">
    <property type="term" value="F:GTPase activity"/>
    <property type="evidence" value="ECO:0007669"/>
    <property type="project" value="UniProtKB-UniRule"/>
</dbReference>
<dbReference type="Pfam" id="PF01018">
    <property type="entry name" value="GTP1_OBG"/>
    <property type="match status" value="1"/>
</dbReference>
<dbReference type="InterPro" id="IPR014100">
    <property type="entry name" value="GTP-bd_Obg/CgtA"/>
</dbReference>
<dbReference type="SUPFAM" id="SSF82051">
    <property type="entry name" value="Obg GTP-binding protein N-terminal domain"/>
    <property type="match status" value="1"/>
</dbReference>
<feature type="binding site" evidence="7">
    <location>
        <begin position="233"/>
        <end position="236"/>
    </location>
    <ligand>
        <name>GTP</name>
        <dbReference type="ChEBI" id="CHEBI:37565"/>
    </ligand>
</feature>
<feature type="binding site" evidence="7">
    <location>
        <begin position="300"/>
        <end position="303"/>
    </location>
    <ligand>
        <name>GTP</name>
        <dbReference type="ChEBI" id="CHEBI:37565"/>
    </ligand>
</feature>
<dbReference type="EMBL" id="PEUH01000019">
    <property type="protein sequence ID" value="PIV31853.1"/>
    <property type="molecule type" value="Genomic_DNA"/>
</dbReference>
<dbReference type="InterPro" id="IPR031167">
    <property type="entry name" value="G_OBG"/>
</dbReference>
<dbReference type="NCBIfam" id="TIGR02729">
    <property type="entry name" value="Obg_CgtA"/>
    <property type="match status" value="1"/>
</dbReference>
<keyword evidence="2 7" id="KW-0963">Cytoplasm</keyword>
<dbReference type="InterPro" id="IPR006169">
    <property type="entry name" value="GTP1_OBG_dom"/>
</dbReference>
<dbReference type="FunFam" id="2.70.210.12:FF:000001">
    <property type="entry name" value="GTPase Obg"/>
    <property type="match status" value="1"/>
</dbReference>
<dbReference type="PROSITE" id="PS51883">
    <property type="entry name" value="OBG"/>
    <property type="match status" value="1"/>
</dbReference>
<dbReference type="NCBIfam" id="NF008956">
    <property type="entry name" value="PRK12299.1"/>
    <property type="match status" value="1"/>
</dbReference>
<feature type="binding site" evidence="7">
    <location>
        <begin position="216"/>
        <end position="220"/>
    </location>
    <ligand>
        <name>GTP</name>
        <dbReference type="ChEBI" id="CHEBI:37565"/>
    </ligand>
</feature>
<dbReference type="PANTHER" id="PTHR11702">
    <property type="entry name" value="DEVELOPMENTALLY REGULATED GTP-BINDING PROTEIN-RELATED"/>
    <property type="match status" value="1"/>
</dbReference>
<evidence type="ECO:0000313" key="10">
    <source>
        <dbReference type="EMBL" id="PIV31853.1"/>
    </source>
</evidence>
<dbReference type="Pfam" id="PF01926">
    <property type="entry name" value="MMR_HSR1"/>
    <property type="match status" value="1"/>
</dbReference>
<dbReference type="PIRSF" id="PIRSF002401">
    <property type="entry name" value="GTP_bd_Obg/CgtA"/>
    <property type="match status" value="1"/>
</dbReference>
<evidence type="ECO:0000259" key="9">
    <source>
        <dbReference type="PROSITE" id="PS51883"/>
    </source>
</evidence>
<evidence type="ECO:0000313" key="11">
    <source>
        <dbReference type="Proteomes" id="UP000230595"/>
    </source>
</evidence>
<dbReference type="InterPro" id="IPR036726">
    <property type="entry name" value="GTP1_OBG_dom_sf"/>
</dbReference>
<feature type="domain" description="OBG-type G" evidence="8">
    <location>
        <begin position="185"/>
        <end position="351"/>
    </location>
</feature>
<comment type="cofactor">
    <cofactor evidence="7">
        <name>Mg(2+)</name>
        <dbReference type="ChEBI" id="CHEBI:18420"/>
    </cofactor>
</comment>
<reference evidence="11" key="1">
    <citation type="submission" date="2017-09" db="EMBL/GenBank/DDBJ databases">
        <title>Depth-based differentiation of microbial function through sediment-hosted aquifers and enrichment of novel symbionts in the deep terrestrial subsurface.</title>
        <authorList>
            <person name="Probst A.J."/>
            <person name="Ladd B."/>
            <person name="Jarett J.K."/>
            <person name="Geller-Mcgrath D.E."/>
            <person name="Sieber C.M.K."/>
            <person name="Emerson J.B."/>
            <person name="Anantharaman K."/>
            <person name="Thomas B.C."/>
            <person name="Malmstrom R."/>
            <person name="Stieglmeier M."/>
            <person name="Klingl A."/>
            <person name="Woyke T."/>
            <person name="Ryan C.M."/>
            <person name="Banfield J.F."/>
        </authorList>
    </citation>
    <scope>NUCLEOTIDE SEQUENCE [LARGE SCALE GENOMIC DNA]</scope>
</reference>
<dbReference type="PRINTS" id="PR00326">
    <property type="entry name" value="GTP1OBG"/>
</dbReference>
<evidence type="ECO:0000256" key="3">
    <source>
        <dbReference type="ARBA" id="ARBA00022741"/>
    </source>
</evidence>
<keyword evidence="7" id="KW-0479">Metal-binding</keyword>
<dbReference type="CDD" id="cd01898">
    <property type="entry name" value="Obg"/>
    <property type="match status" value="1"/>
</dbReference>
<accession>A0A2M7CQE5</accession>
<protein>
    <recommendedName>
        <fullName evidence="7">GTPase Obg</fullName>
        <ecNumber evidence="7">3.6.5.-</ecNumber>
    </recommendedName>
    <alternativeName>
        <fullName evidence="7">GTP-binding protein Obg</fullName>
    </alternativeName>
</protein>
<comment type="subunit">
    <text evidence="7">Monomer.</text>
</comment>
<dbReference type="PROSITE" id="PS51710">
    <property type="entry name" value="G_OBG"/>
    <property type="match status" value="1"/>
</dbReference>